<proteinExistence type="predicted"/>
<evidence type="ECO:0000313" key="3">
    <source>
        <dbReference type="EMBL" id="AKE51192.1"/>
    </source>
</evidence>
<dbReference type="KEGG" id="kge:TQ33_0201"/>
<feature type="chain" id="PRO_5002510374" description="Chalcone isomerase domain-containing protein" evidence="1">
    <location>
        <begin position="19"/>
        <end position="180"/>
    </location>
</feature>
<keyword evidence="4" id="KW-1185">Reference proteome</keyword>
<sequence length="180" mass="20682">MRIPTLTLLAAIANTAMADLPQSISHTKGAFQLCAEERVSKLWFDIVDVGVYYPNCDSAEHIFDNQTKLLRFSYLREVEGQQFTEGADEYLHENLNSNVLDMCSEPFRAINSVYKDVSAGDYYDLFLFQDEGLKLYLNDNHLHDMTNTDCHSQYLNVWFGKETMDSQFNDLAKKIKTLAK</sequence>
<protein>
    <recommendedName>
        <fullName evidence="2">Chalcone isomerase domain-containing protein</fullName>
    </recommendedName>
</protein>
<keyword evidence="1" id="KW-0732">Signal</keyword>
<name>A0A0F6TPL6_9GAMM</name>
<feature type="domain" description="Chalcone isomerase" evidence="2">
    <location>
        <begin position="40"/>
        <end position="168"/>
    </location>
</feature>
<feature type="signal peptide" evidence="1">
    <location>
        <begin position="1"/>
        <end position="18"/>
    </location>
</feature>
<organism evidence="3 4">
    <name type="scientific">Kangiella geojedonensis</name>
    <dbReference type="NCBI Taxonomy" id="914150"/>
    <lineage>
        <taxon>Bacteria</taxon>
        <taxon>Pseudomonadati</taxon>
        <taxon>Pseudomonadota</taxon>
        <taxon>Gammaproteobacteria</taxon>
        <taxon>Kangiellales</taxon>
        <taxon>Kangiellaceae</taxon>
        <taxon>Kangiella</taxon>
    </lineage>
</organism>
<dbReference type="InterPro" id="IPR016087">
    <property type="entry name" value="Chalcone_isomerase"/>
</dbReference>
<dbReference type="Proteomes" id="UP000034071">
    <property type="component" value="Chromosome"/>
</dbReference>
<evidence type="ECO:0000313" key="4">
    <source>
        <dbReference type="Proteomes" id="UP000034071"/>
    </source>
</evidence>
<dbReference type="AlphaFoldDB" id="A0A0F6TPL6"/>
<evidence type="ECO:0000256" key="1">
    <source>
        <dbReference type="SAM" id="SignalP"/>
    </source>
</evidence>
<gene>
    <name evidence="3" type="ORF">TQ33_0201</name>
</gene>
<dbReference type="EMBL" id="CP010975">
    <property type="protein sequence ID" value="AKE51192.1"/>
    <property type="molecule type" value="Genomic_DNA"/>
</dbReference>
<accession>A0A0F6TPL6</accession>
<dbReference type="STRING" id="914150.TQ33_0201"/>
<dbReference type="RefSeq" id="WP_046560410.1">
    <property type="nucleotide sequence ID" value="NZ_CP010975.1"/>
</dbReference>
<dbReference type="HOGENOM" id="CLU_102167_0_1_6"/>
<reference evidence="3 4" key="1">
    <citation type="submission" date="2015-02" db="EMBL/GenBank/DDBJ databases">
        <title>Complete genome sequence of Kangiella geojedonensis strain YCS-5T.</title>
        <authorList>
            <person name="Kim K.M."/>
        </authorList>
    </citation>
    <scope>NUCLEOTIDE SEQUENCE [LARGE SCALE GENOMIC DNA]</scope>
    <source>
        <strain evidence="3 4">YCS-5</strain>
    </source>
</reference>
<evidence type="ECO:0000259" key="2">
    <source>
        <dbReference type="Pfam" id="PF16036"/>
    </source>
</evidence>
<dbReference type="Pfam" id="PF16036">
    <property type="entry name" value="Chalcone_3"/>
    <property type="match status" value="1"/>
</dbReference>